<protein>
    <submittedName>
        <fullName evidence="3">OmpH family outer membrane protein</fullName>
    </submittedName>
</protein>
<dbReference type="PANTHER" id="PTHR35089:SF1">
    <property type="entry name" value="CHAPERONE PROTEIN SKP"/>
    <property type="match status" value="1"/>
</dbReference>
<dbReference type="InterPro" id="IPR024930">
    <property type="entry name" value="Skp_dom_sf"/>
</dbReference>
<accession>A0A5J5IMA2</accession>
<dbReference type="PANTHER" id="PTHR35089">
    <property type="entry name" value="CHAPERONE PROTEIN SKP"/>
    <property type="match status" value="1"/>
</dbReference>
<dbReference type="GO" id="GO:0051082">
    <property type="term" value="F:unfolded protein binding"/>
    <property type="evidence" value="ECO:0007669"/>
    <property type="project" value="InterPro"/>
</dbReference>
<proteinExistence type="inferred from homology"/>
<evidence type="ECO:0000313" key="4">
    <source>
        <dbReference type="Proteomes" id="UP000326903"/>
    </source>
</evidence>
<comment type="similarity">
    <text evidence="1">Belongs to the Skp family.</text>
</comment>
<name>A0A5J5IMA2_9BACT</name>
<dbReference type="Proteomes" id="UP000326903">
    <property type="component" value="Unassembled WGS sequence"/>
</dbReference>
<dbReference type="AlphaFoldDB" id="A0A5J5IMA2"/>
<evidence type="ECO:0000256" key="1">
    <source>
        <dbReference type="ARBA" id="ARBA00009091"/>
    </source>
</evidence>
<reference evidence="3 4" key="1">
    <citation type="submission" date="2019-09" db="EMBL/GenBank/DDBJ databases">
        <title>Draft genome sequence of Ginsengibacter sp. BR5-29.</title>
        <authorList>
            <person name="Im W.-T."/>
        </authorList>
    </citation>
    <scope>NUCLEOTIDE SEQUENCE [LARGE SCALE GENOMIC DNA]</scope>
    <source>
        <strain evidence="3 4">BR5-29</strain>
    </source>
</reference>
<evidence type="ECO:0000256" key="2">
    <source>
        <dbReference type="ARBA" id="ARBA00022729"/>
    </source>
</evidence>
<dbReference type="EMBL" id="VYQF01000001">
    <property type="protein sequence ID" value="KAA9041871.1"/>
    <property type="molecule type" value="Genomic_DNA"/>
</dbReference>
<dbReference type="SUPFAM" id="SSF111384">
    <property type="entry name" value="OmpH-like"/>
    <property type="match status" value="1"/>
</dbReference>
<dbReference type="RefSeq" id="WP_150414000.1">
    <property type="nucleotide sequence ID" value="NZ_VYQF01000001.1"/>
</dbReference>
<sequence length="179" mass="20093">MKKFVTVVLISVGLFGFSNIVNAQKIGYISADEIIQLMPEAATVQTQLDEYQQSLYKNADDQKNALQEAVQKFYKDSATMSPSLKEVKRTDLQKQVADISGMDQKIQNQFEQKRQELSLPIQKKLQVAIEEVAKENGYTYIFPREALIYMPPSSDIGPLVRKKLGLKEPAAGNPGLPKK</sequence>
<dbReference type="GO" id="GO:0005829">
    <property type="term" value="C:cytosol"/>
    <property type="evidence" value="ECO:0007669"/>
    <property type="project" value="TreeGrafter"/>
</dbReference>
<gene>
    <name evidence="3" type="ORF">FW778_07600</name>
</gene>
<comment type="caution">
    <text evidence="3">The sequence shown here is derived from an EMBL/GenBank/DDBJ whole genome shotgun (WGS) entry which is preliminary data.</text>
</comment>
<keyword evidence="2" id="KW-0732">Signal</keyword>
<keyword evidence="4" id="KW-1185">Reference proteome</keyword>
<dbReference type="SMART" id="SM00935">
    <property type="entry name" value="OmpH"/>
    <property type="match status" value="1"/>
</dbReference>
<dbReference type="Gene3D" id="3.30.910.20">
    <property type="entry name" value="Skp domain"/>
    <property type="match status" value="1"/>
</dbReference>
<dbReference type="Pfam" id="PF03938">
    <property type="entry name" value="OmpH"/>
    <property type="match status" value="1"/>
</dbReference>
<evidence type="ECO:0000313" key="3">
    <source>
        <dbReference type="EMBL" id="KAA9041871.1"/>
    </source>
</evidence>
<organism evidence="3 4">
    <name type="scientific">Ginsengibacter hankyongi</name>
    <dbReference type="NCBI Taxonomy" id="2607284"/>
    <lineage>
        <taxon>Bacteria</taxon>
        <taxon>Pseudomonadati</taxon>
        <taxon>Bacteroidota</taxon>
        <taxon>Chitinophagia</taxon>
        <taxon>Chitinophagales</taxon>
        <taxon>Chitinophagaceae</taxon>
        <taxon>Ginsengibacter</taxon>
    </lineage>
</organism>
<dbReference type="GO" id="GO:0050821">
    <property type="term" value="P:protein stabilization"/>
    <property type="evidence" value="ECO:0007669"/>
    <property type="project" value="TreeGrafter"/>
</dbReference>
<dbReference type="InterPro" id="IPR005632">
    <property type="entry name" value="Chaperone_Skp"/>
</dbReference>